<accession>K6VES7</accession>
<dbReference type="STRING" id="1184609.KILIM_010_00290"/>
<feature type="region of interest" description="Disordered" evidence="1">
    <location>
        <begin position="1"/>
        <end position="31"/>
    </location>
</feature>
<dbReference type="EMBL" id="BAHD01000010">
    <property type="protein sequence ID" value="GAB94698.1"/>
    <property type="molecule type" value="Genomic_DNA"/>
</dbReference>
<dbReference type="AlphaFoldDB" id="K6VES7"/>
<dbReference type="Gene3D" id="1.20.5.340">
    <property type="match status" value="1"/>
</dbReference>
<dbReference type="RefSeq" id="WP_006591230.1">
    <property type="nucleotide sequence ID" value="NZ_BAHD01000010.1"/>
</dbReference>
<dbReference type="Proteomes" id="UP000008366">
    <property type="component" value="Unassembled WGS sequence"/>
</dbReference>
<sequence>MVVAEHRGYPQVDDGPGGSDAEPSSVEDMTTPMVELERQVQRNSNDIHAIYDLLTDVNKWQKAANLRFDGLDHSIAGLDRRLGAVEGRLDGIDGRLDGLDGRLGTVEGLLHEVVGILRSR</sequence>
<organism evidence="2 3">
    <name type="scientific">Kineosphaera limosa NBRC 100340</name>
    <dbReference type="NCBI Taxonomy" id="1184609"/>
    <lineage>
        <taxon>Bacteria</taxon>
        <taxon>Bacillati</taxon>
        <taxon>Actinomycetota</taxon>
        <taxon>Actinomycetes</taxon>
        <taxon>Micrococcales</taxon>
        <taxon>Dermatophilaceae</taxon>
        <taxon>Kineosphaera</taxon>
    </lineage>
</organism>
<dbReference type="OrthoDB" id="5149404at2"/>
<comment type="caution">
    <text evidence="2">The sequence shown here is derived from an EMBL/GenBank/DDBJ whole genome shotgun (WGS) entry which is preliminary data.</text>
</comment>
<evidence type="ECO:0000313" key="3">
    <source>
        <dbReference type="Proteomes" id="UP000008366"/>
    </source>
</evidence>
<keyword evidence="3" id="KW-1185">Reference proteome</keyword>
<evidence type="ECO:0000313" key="2">
    <source>
        <dbReference type="EMBL" id="GAB94698.1"/>
    </source>
</evidence>
<protein>
    <submittedName>
        <fullName evidence="2">Uncharacterized protein</fullName>
    </submittedName>
</protein>
<gene>
    <name evidence="2" type="ORF">KILIM_010_00290</name>
</gene>
<reference evidence="2 3" key="1">
    <citation type="submission" date="2012-08" db="EMBL/GenBank/DDBJ databases">
        <title>Whole genome shotgun sequence of Kineosphaera limosa NBRC 100340.</title>
        <authorList>
            <person name="Yoshida I."/>
            <person name="Isaki S."/>
            <person name="Hosoyama A."/>
            <person name="Tsuchikane K."/>
            <person name="Katsumata H."/>
            <person name="Ando Y."/>
            <person name="Ohji S."/>
            <person name="Hamada M."/>
            <person name="Tamura T."/>
            <person name="Yamazoe A."/>
            <person name="Yamazaki S."/>
            <person name="Fujita N."/>
        </authorList>
    </citation>
    <scope>NUCLEOTIDE SEQUENCE [LARGE SCALE GENOMIC DNA]</scope>
    <source>
        <strain evidence="2 3">NBRC 100340</strain>
    </source>
</reference>
<name>K6VES7_9MICO</name>
<proteinExistence type="predicted"/>
<evidence type="ECO:0000256" key="1">
    <source>
        <dbReference type="SAM" id="MobiDB-lite"/>
    </source>
</evidence>